<sequence>MMSKKGGIPKTSEVLVEASKKRGMVEREMNMVFLLIPQTSQVQGRGWEKFAGGVGGEKRKKEKKNVVLREIGYLFNLCKRDEDSPMDVKHEGGGRGWKRMSEEGLVNMTWRVTGGGGFHLVLLHLRISDKKRQRKTGCGGGGGDLFGWMKVVAADEKKTQVRLRRTWIGRLPRREREIERRKRVVATGIQVMWCYYSVRYYSITLILRIWLYRKSQVVSFFFFLYEGIVRKTSGYNESWSDDVSQSHTYKFTPTPDDQTMYTLTHKNIYMSVGRAKAYINYMGVCIFLHAIQYNITCQVRYQDKSDSEQEWSRSQQVGLSCNTWMVQLHLHVFMLSETLYRHHTQVYTPFNKTTHPTLPARGFGAKILEEDYVANEGKIMTRTDILVSGNEPSLEGPLHRGRGDAGKWFLIGPPYQTTSHQRILILGSQRYASIVLYSIHLKSLFYLFIYLLVLHTKHLFFFPTKKPFRKMCNFFFLIATLKEAFYIWRPNDGPPAFVVSRRQVTTNSARPASTVSESKKKKGLRQLTTIRRRTVTAHGDYLYSPSQEVPAGRFQEDLIQSHAAALHIVLRTPSEPVSPKAVWVIELITRTGGRSKKEKKGRASFKAPNISPTYVVHNSGSFQVWGLGDLWIFKSEILLSFHERSREPFLTNLIKEAAWSTLRGRHHRRPLRSVSASWEILIPVCKCTNFMLLTTYCSGSLCVRQLLAHDSLRDIKLVWAYRCIRPNRGKLLLYLVNSVIVRKKKKRKRRDELSFQHKVPPHADTHSNDIMLCRI</sequence>
<accession>A0A0L6VHM5</accession>
<name>A0A0L6VHM5_9BASI</name>
<reference evidence="1 2" key="1">
    <citation type="submission" date="2015-08" db="EMBL/GenBank/DDBJ databases">
        <title>Next Generation Sequencing and Analysis of the Genome of Puccinia sorghi L Schw, the Causal Agent of Maize Common Rust.</title>
        <authorList>
            <person name="Rochi L."/>
            <person name="Burguener G."/>
            <person name="Darino M."/>
            <person name="Turjanski A."/>
            <person name="Kreff E."/>
            <person name="Dieguez M.J."/>
            <person name="Sacco F."/>
        </authorList>
    </citation>
    <scope>NUCLEOTIDE SEQUENCE [LARGE SCALE GENOMIC DNA]</scope>
    <source>
        <strain evidence="1 2">RO10H11247</strain>
    </source>
</reference>
<proteinExistence type="predicted"/>
<dbReference type="Proteomes" id="UP000037035">
    <property type="component" value="Unassembled WGS sequence"/>
</dbReference>
<dbReference type="EMBL" id="LAVV01006372">
    <property type="protein sequence ID" value="KNZ60276.1"/>
    <property type="molecule type" value="Genomic_DNA"/>
</dbReference>
<dbReference type="AlphaFoldDB" id="A0A0L6VHM5"/>
<dbReference type="VEuPathDB" id="FungiDB:VP01_1581g1"/>
<organism evidence="1 2">
    <name type="scientific">Puccinia sorghi</name>
    <dbReference type="NCBI Taxonomy" id="27349"/>
    <lineage>
        <taxon>Eukaryota</taxon>
        <taxon>Fungi</taxon>
        <taxon>Dikarya</taxon>
        <taxon>Basidiomycota</taxon>
        <taxon>Pucciniomycotina</taxon>
        <taxon>Pucciniomycetes</taxon>
        <taxon>Pucciniales</taxon>
        <taxon>Pucciniaceae</taxon>
        <taxon>Puccinia</taxon>
    </lineage>
</organism>
<keyword evidence="2" id="KW-1185">Reference proteome</keyword>
<protein>
    <submittedName>
        <fullName evidence="1">Uncharacterized protein</fullName>
    </submittedName>
</protein>
<gene>
    <name evidence="1" type="ORF">VP01_1581g1</name>
</gene>
<evidence type="ECO:0000313" key="2">
    <source>
        <dbReference type="Proteomes" id="UP000037035"/>
    </source>
</evidence>
<evidence type="ECO:0000313" key="1">
    <source>
        <dbReference type="EMBL" id="KNZ60276.1"/>
    </source>
</evidence>
<comment type="caution">
    <text evidence="1">The sequence shown here is derived from an EMBL/GenBank/DDBJ whole genome shotgun (WGS) entry which is preliminary data.</text>
</comment>